<evidence type="ECO:0000313" key="2">
    <source>
        <dbReference type="EMBL" id="AMO36818.1"/>
    </source>
</evidence>
<name>A0A127K4E0_9RHOO</name>
<evidence type="ECO:0000256" key="1">
    <source>
        <dbReference type="SAM" id="SignalP"/>
    </source>
</evidence>
<gene>
    <name evidence="2" type="ORF">AC731_007555</name>
</gene>
<evidence type="ECO:0000313" key="3">
    <source>
        <dbReference type="Proteomes" id="UP000036902"/>
    </source>
</evidence>
<proteinExistence type="predicted"/>
<evidence type="ECO:0008006" key="4">
    <source>
        <dbReference type="Google" id="ProtNLM"/>
    </source>
</evidence>
<dbReference type="KEGG" id="thu:AC731_007555"/>
<organism evidence="2 3">
    <name type="scientific">Thauera humireducens</name>
    <dbReference type="NCBI Taxonomy" id="1134435"/>
    <lineage>
        <taxon>Bacteria</taxon>
        <taxon>Pseudomonadati</taxon>
        <taxon>Pseudomonadota</taxon>
        <taxon>Betaproteobacteria</taxon>
        <taxon>Rhodocyclales</taxon>
        <taxon>Zoogloeaceae</taxon>
        <taxon>Thauera</taxon>
    </lineage>
</organism>
<feature type="signal peptide" evidence="1">
    <location>
        <begin position="1"/>
        <end position="31"/>
    </location>
</feature>
<accession>A0A127K4E0</accession>
<dbReference type="Proteomes" id="UP000036902">
    <property type="component" value="Chromosome"/>
</dbReference>
<dbReference type="RefSeq" id="WP_048702683.1">
    <property type="nucleotide sequence ID" value="NZ_CP014646.1"/>
</dbReference>
<dbReference type="STRING" id="1134435.AC731_007555"/>
<reference evidence="3" key="1">
    <citation type="submission" date="2016-03" db="EMBL/GenBank/DDBJ databases">
        <authorList>
            <person name="Ma C."/>
            <person name="Zhou S."/>
            <person name="Yang G."/>
        </authorList>
    </citation>
    <scope>NUCLEOTIDE SEQUENCE [LARGE SCALE GENOMIC DNA]</scope>
    <source>
        <strain evidence="3">SgZ-1</strain>
    </source>
</reference>
<dbReference type="EMBL" id="CP014646">
    <property type="protein sequence ID" value="AMO36818.1"/>
    <property type="molecule type" value="Genomic_DNA"/>
</dbReference>
<sequence length="139" mass="14459">MFRFRKRLHAWLAIFAMLISALAPSVSRAMASGEQALLLDICSASGVHQIVLTGAEAAMYAGPGLPDAGNADGDPSDLSLSACPYCFTHAGSVALPGFEATPSMTVATGADLLPPLFFSAPRTLFAWSPSRPRAPPALL</sequence>
<keyword evidence="3" id="KW-1185">Reference proteome</keyword>
<dbReference type="Pfam" id="PF11162">
    <property type="entry name" value="DUF2946"/>
    <property type="match status" value="1"/>
</dbReference>
<dbReference type="AlphaFoldDB" id="A0A127K4E0"/>
<keyword evidence="1" id="KW-0732">Signal</keyword>
<dbReference type="InterPro" id="IPR021333">
    <property type="entry name" value="DUF2946"/>
</dbReference>
<protein>
    <recommendedName>
        <fullName evidence="4">DUF2946 domain-containing protein</fullName>
    </recommendedName>
</protein>
<feature type="chain" id="PRO_5007797916" description="DUF2946 domain-containing protein" evidence="1">
    <location>
        <begin position="32"/>
        <end position="139"/>
    </location>
</feature>